<protein>
    <recommendedName>
        <fullName evidence="4">Homeobox domain-containing protein</fullName>
    </recommendedName>
</protein>
<keyword evidence="3" id="KW-1185">Reference proteome</keyword>
<evidence type="ECO:0000256" key="1">
    <source>
        <dbReference type="SAM" id="MobiDB-lite"/>
    </source>
</evidence>
<proteinExistence type="predicted"/>
<dbReference type="EMBL" id="KV419408">
    <property type="protein sequence ID" value="KZS93172.1"/>
    <property type="molecule type" value="Genomic_DNA"/>
</dbReference>
<organism evidence="2 3">
    <name type="scientific">Sistotremastrum niveocremeum HHB9708</name>
    <dbReference type="NCBI Taxonomy" id="1314777"/>
    <lineage>
        <taxon>Eukaryota</taxon>
        <taxon>Fungi</taxon>
        <taxon>Dikarya</taxon>
        <taxon>Basidiomycota</taxon>
        <taxon>Agaricomycotina</taxon>
        <taxon>Agaricomycetes</taxon>
        <taxon>Sistotremastrales</taxon>
        <taxon>Sistotremastraceae</taxon>
        <taxon>Sertulicium</taxon>
        <taxon>Sertulicium niveocremeum</taxon>
    </lineage>
</organism>
<reference evidence="2 3" key="1">
    <citation type="journal article" date="2016" name="Mol. Biol. Evol.">
        <title>Comparative Genomics of Early-Diverging Mushroom-Forming Fungi Provides Insights into the Origins of Lignocellulose Decay Capabilities.</title>
        <authorList>
            <person name="Nagy L.G."/>
            <person name="Riley R."/>
            <person name="Tritt A."/>
            <person name="Adam C."/>
            <person name="Daum C."/>
            <person name="Floudas D."/>
            <person name="Sun H."/>
            <person name="Yadav J.S."/>
            <person name="Pangilinan J."/>
            <person name="Larsson K.H."/>
            <person name="Matsuura K."/>
            <person name="Barry K."/>
            <person name="Labutti K."/>
            <person name="Kuo R."/>
            <person name="Ohm R.A."/>
            <person name="Bhattacharya S.S."/>
            <person name="Shirouzu T."/>
            <person name="Yoshinaga Y."/>
            <person name="Martin F.M."/>
            <person name="Grigoriev I.V."/>
            <person name="Hibbett D.S."/>
        </authorList>
    </citation>
    <scope>NUCLEOTIDE SEQUENCE [LARGE SCALE GENOMIC DNA]</scope>
    <source>
        <strain evidence="2 3">HHB9708</strain>
    </source>
</reference>
<name>A0A164UEY9_9AGAM</name>
<evidence type="ECO:0008006" key="4">
    <source>
        <dbReference type="Google" id="ProtNLM"/>
    </source>
</evidence>
<feature type="compositionally biased region" description="Polar residues" evidence="1">
    <location>
        <begin position="1"/>
        <end position="14"/>
    </location>
</feature>
<dbReference type="AlphaFoldDB" id="A0A164UEY9"/>
<evidence type="ECO:0000313" key="3">
    <source>
        <dbReference type="Proteomes" id="UP000076722"/>
    </source>
</evidence>
<feature type="compositionally biased region" description="Basic and acidic residues" evidence="1">
    <location>
        <begin position="33"/>
        <end position="46"/>
    </location>
</feature>
<evidence type="ECO:0000313" key="2">
    <source>
        <dbReference type="EMBL" id="KZS93172.1"/>
    </source>
</evidence>
<gene>
    <name evidence="2" type="ORF">SISNIDRAFT_550162</name>
</gene>
<feature type="region of interest" description="Disordered" evidence="1">
    <location>
        <begin position="1"/>
        <end position="55"/>
    </location>
</feature>
<accession>A0A164UEY9</accession>
<dbReference type="Proteomes" id="UP000076722">
    <property type="component" value="Unassembled WGS sequence"/>
</dbReference>
<sequence>MKVINKRSTVTVTTRKQKTGPPDAKATIVAPKPETRQSTRIKKEEFPPGDPTKRGWSAFPKQIELLRRICEKEYRTPSLESRRKWSEKMKIPLDILNKWFYYRKGRFRDVWNESSWELPLTAPPPKEPSPPIVIKTEEIVDETALTMLPKRIHPTPPKPEPLARPPKLTSFTPSTSASTVLQSPISIRDHLPTMPMTRSDSSEHFTTPATCHICAHHRLSGSIQNDNSSVTMNPSSSDLPHAYHPPLYDPYKLSSIQANHNQGLYAGDLAWWNFNETEQHPSTDLRLPTQPRDNWHAPHIPETPPLHLGSTYYFDRQMHHPAQINGSSQPTQPPHPYNSHVAHRTDDFPNIMNPSVSLFPEIHGAYPRLV</sequence>